<dbReference type="Proteomes" id="UP001500893">
    <property type="component" value="Unassembled WGS sequence"/>
</dbReference>
<accession>A0ABP6MLL2</accession>
<keyword evidence="2" id="KW-1185">Reference proteome</keyword>
<dbReference type="RefSeq" id="WP_345046197.1">
    <property type="nucleotide sequence ID" value="NZ_BAAAVM010000001.1"/>
</dbReference>
<proteinExistence type="predicted"/>
<evidence type="ECO:0000313" key="2">
    <source>
        <dbReference type="Proteomes" id="UP001500893"/>
    </source>
</evidence>
<dbReference type="EMBL" id="BAAAVM010000001">
    <property type="protein sequence ID" value="GAA3116182.1"/>
    <property type="molecule type" value="Genomic_DNA"/>
</dbReference>
<organism evidence="1 2">
    <name type="scientific">Streptomyces rameus</name>
    <dbReference type="NCBI Taxonomy" id="68261"/>
    <lineage>
        <taxon>Bacteria</taxon>
        <taxon>Bacillati</taxon>
        <taxon>Actinomycetota</taxon>
        <taxon>Actinomycetes</taxon>
        <taxon>Kitasatosporales</taxon>
        <taxon>Streptomycetaceae</taxon>
        <taxon>Streptomyces</taxon>
    </lineage>
</organism>
<protein>
    <submittedName>
        <fullName evidence="1">Uncharacterized protein</fullName>
    </submittedName>
</protein>
<dbReference type="SUPFAM" id="SSF54427">
    <property type="entry name" value="NTF2-like"/>
    <property type="match status" value="1"/>
</dbReference>
<sequence length="56" mass="6225">MPLVVVVKFRDGLMASERIHWDHAAVLTQVGLLAAEGLPMAELPEVVRFLRDKAMP</sequence>
<dbReference type="Gene3D" id="3.10.450.50">
    <property type="match status" value="1"/>
</dbReference>
<name>A0ABP6MLL2_9ACTN</name>
<reference evidence="2" key="1">
    <citation type="journal article" date="2019" name="Int. J. Syst. Evol. Microbiol.">
        <title>The Global Catalogue of Microorganisms (GCM) 10K type strain sequencing project: providing services to taxonomists for standard genome sequencing and annotation.</title>
        <authorList>
            <consortium name="The Broad Institute Genomics Platform"/>
            <consortium name="The Broad Institute Genome Sequencing Center for Infectious Disease"/>
            <person name="Wu L."/>
            <person name="Ma J."/>
        </authorList>
    </citation>
    <scope>NUCLEOTIDE SEQUENCE [LARGE SCALE GENOMIC DNA]</scope>
    <source>
        <strain evidence="2">JCM 11574</strain>
    </source>
</reference>
<comment type="caution">
    <text evidence="1">The sequence shown here is derived from an EMBL/GenBank/DDBJ whole genome shotgun (WGS) entry which is preliminary data.</text>
</comment>
<gene>
    <name evidence="1" type="ORF">GCM10010521_00010</name>
</gene>
<evidence type="ECO:0000313" key="1">
    <source>
        <dbReference type="EMBL" id="GAA3116182.1"/>
    </source>
</evidence>
<dbReference type="InterPro" id="IPR032710">
    <property type="entry name" value="NTF2-like_dom_sf"/>
</dbReference>